<protein>
    <submittedName>
        <fullName evidence="1">Uncharacterized protein</fullName>
    </submittedName>
</protein>
<comment type="caution">
    <text evidence="1">The sequence shown here is derived from an EMBL/GenBank/DDBJ whole genome shotgun (WGS) entry which is preliminary data.</text>
</comment>
<evidence type="ECO:0000313" key="2">
    <source>
        <dbReference type="Proteomes" id="UP001221142"/>
    </source>
</evidence>
<evidence type="ECO:0000313" key="1">
    <source>
        <dbReference type="EMBL" id="KAJ7615467.1"/>
    </source>
</evidence>
<organism evidence="1 2">
    <name type="scientific">Roridomyces roridus</name>
    <dbReference type="NCBI Taxonomy" id="1738132"/>
    <lineage>
        <taxon>Eukaryota</taxon>
        <taxon>Fungi</taxon>
        <taxon>Dikarya</taxon>
        <taxon>Basidiomycota</taxon>
        <taxon>Agaricomycotina</taxon>
        <taxon>Agaricomycetes</taxon>
        <taxon>Agaricomycetidae</taxon>
        <taxon>Agaricales</taxon>
        <taxon>Marasmiineae</taxon>
        <taxon>Mycenaceae</taxon>
        <taxon>Roridomyces</taxon>
    </lineage>
</organism>
<keyword evidence="2" id="KW-1185">Reference proteome</keyword>
<reference evidence="1" key="1">
    <citation type="submission" date="2023-03" db="EMBL/GenBank/DDBJ databases">
        <title>Massive genome expansion in bonnet fungi (Mycena s.s.) driven by repeated elements and novel gene families across ecological guilds.</title>
        <authorList>
            <consortium name="Lawrence Berkeley National Laboratory"/>
            <person name="Harder C.B."/>
            <person name="Miyauchi S."/>
            <person name="Viragh M."/>
            <person name="Kuo A."/>
            <person name="Thoen E."/>
            <person name="Andreopoulos B."/>
            <person name="Lu D."/>
            <person name="Skrede I."/>
            <person name="Drula E."/>
            <person name="Henrissat B."/>
            <person name="Morin E."/>
            <person name="Kohler A."/>
            <person name="Barry K."/>
            <person name="LaButti K."/>
            <person name="Morin E."/>
            <person name="Salamov A."/>
            <person name="Lipzen A."/>
            <person name="Mereny Z."/>
            <person name="Hegedus B."/>
            <person name="Baldrian P."/>
            <person name="Stursova M."/>
            <person name="Weitz H."/>
            <person name="Taylor A."/>
            <person name="Grigoriev I.V."/>
            <person name="Nagy L.G."/>
            <person name="Martin F."/>
            <person name="Kauserud H."/>
        </authorList>
    </citation>
    <scope>NUCLEOTIDE SEQUENCE</scope>
    <source>
        <strain evidence="1">9284</strain>
    </source>
</reference>
<proteinExistence type="predicted"/>
<dbReference type="EMBL" id="JARKIF010000024">
    <property type="protein sequence ID" value="KAJ7615467.1"/>
    <property type="molecule type" value="Genomic_DNA"/>
</dbReference>
<dbReference type="Proteomes" id="UP001221142">
    <property type="component" value="Unassembled WGS sequence"/>
</dbReference>
<name>A0AAD7BAA3_9AGAR</name>
<dbReference type="AlphaFoldDB" id="A0AAD7BAA3"/>
<accession>A0AAD7BAA3</accession>
<gene>
    <name evidence="1" type="ORF">FB45DRAFT_1035456</name>
</gene>
<sequence>MSRRQVASSFPPPSATNAASSLVRSIVSLALNLTPSRSYLVLVHSQYLTPSDIGAATNSLRFVPRRPAPGEPFFFNIAFMYLVFRDRRLVRLTPKEGVSSGRNPDSFDILQPLAAAGPPAGFAKGQVKERTATEVPI</sequence>